<name>A0A8S4SLL3_9NEOP</name>
<comment type="caution">
    <text evidence="1">The sequence shown here is derived from an EMBL/GenBank/DDBJ whole genome shotgun (WGS) entry which is preliminary data.</text>
</comment>
<organism evidence="1 2">
    <name type="scientific">Pararge aegeria aegeria</name>
    <dbReference type="NCBI Taxonomy" id="348720"/>
    <lineage>
        <taxon>Eukaryota</taxon>
        <taxon>Metazoa</taxon>
        <taxon>Ecdysozoa</taxon>
        <taxon>Arthropoda</taxon>
        <taxon>Hexapoda</taxon>
        <taxon>Insecta</taxon>
        <taxon>Pterygota</taxon>
        <taxon>Neoptera</taxon>
        <taxon>Endopterygota</taxon>
        <taxon>Lepidoptera</taxon>
        <taxon>Glossata</taxon>
        <taxon>Ditrysia</taxon>
        <taxon>Papilionoidea</taxon>
        <taxon>Nymphalidae</taxon>
        <taxon>Satyrinae</taxon>
        <taxon>Satyrini</taxon>
        <taxon>Parargina</taxon>
        <taxon>Pararge</taxon>
    </lineage>
</organism>
<dbReference type="Proteomes" id="UP000838756">
    <property type="component" value="Unassembled WGS sequence"/>
</dbReference>
<sequence length="387" mass="45579">MDRYRYLRKAKEPRKILKVKSSKYESSEMIHNNKKYWETIFNNMSAPAEGPLEEKEINLLSEVLPNDLCDKVCNILHIGVISKELKETDNVEVRKPRRLVKEPLLSYRKTLHINRELDSDTDVEFISSDEDEKPSIHKEFLKKPEREQITWNTRYLEPEREDEKTLVKRANDLTDKIAHNFCDYMKQLGGDQQSQLFTPKAIKELFQIEFDTHVARSLQVVPKEMPTVKEHIATITENTKMSEFAALGREITKDMKAECRGDHYQAFHRSLPKKEQWRAPRNDTKNMWRSARHVPRELVTLKTVWDGITNLRSVKEYCRWMIEHPEYRRAPYLRSLGMFDSTALDARLTFELQQQMSPPILSPTDIPAPIDHIRRRLSELAETTITS</sequence>
<proteinExistence type="predicted"/>
<accession>A0A8S4SLL3</accession>
<dbReference type="OrthoDB" id="6755972at2759"/>
<protein>
    <submittedName>
        <fullName evidence="1">Jg8171 protein</fullName>
    </submittedName>
</protein>
<gene>
    <name evidence="1" type="primary">jg8171</name>
    <name evidence="1" type="ORF">PAEG_LOCUS26559</name>
</gene>
<keyword evidence="2" id="KW-1185">Reference proteome</keyword>
<evidence type="ECO:0000313" key="1">
    <source>
        <dbReference type="EMBL" id="CAH2268164.1"/>
    </source>
</evidence>
<reference evidence="1" key="1">
    <citation type="submission" date="2022-03" db="EMBL/GenBank/DDBJ databases">
        <authorList>
            <person name="Lindestad O."/>
        </authorList>
    </citation>
    <scope>NUCLEOTIDE SEQUENCE</scope>
</reference>
<dbReference type="AlphaFoldDB" id="A0A8S4SLL3"/>
<evidence type="ECO:0000313" key="2">
    <source>
        <dbReference type="Proteomes" id="UP000838756"/>
    </source>
</evidence>
<dbReference type="EMBL" id="CAKXAJ010026420">
    <property type="protein sequence ID" value="CAH2268164.1"/>
    <property type="molecule type" value="Genomic_DNA"/>
</dbReference>